<evidence type="ECO:0000256" key="7">
    <source>
        <dbReference type="SAM" id="Phobius"/>
    </source>
</evidence>
<accession>A0A318KSC0</accession>
<reference evidence="8 9" key="1">
    <citation type="submission" date="2018-05" db="EMBL/GenBank/DDBJ databases">
        <title>Genomic Encyclopedia of Type Strains, Phase IV (KMG-IV): sequencing the most valuable type-strain genomes for metagenomic binning, comparative biology and taxonomic classification.</title>
        <authorList>
            <person name="Goeker M."/>
        </authorList>
    </citation>
    <scope>NUCLEOTIDE SEQUENCE [LARGE SCALE GENOMIC DNA]</scope>
    <source>
        <strain evidence="8 9">JC118</strain>
    </source>
</reference>
<evidence type="ECO:0000256" key="3">
    <source>
        <dbReference type="ARBA" id="ARBA00022475"/>
    </source>
</evidence>
<gene>
    <name evidence="8" type="ORF">DES51_10797</name>
</gene>
<evidence type="ECO:0000313" key="8">
    <source>
        <dbReference type="EMBL" id="PXX78556.1"/>
    </source>
</evidence>
<dbReference type="NCBIfam" id="TIGR00797">
    <property type="entry name" value="matE"/>
    <property type="match status" value="1"/>
</dbReference>
<evidence type="ECO:0000256" key="2">
    <source>
        <dbReference type="ARBA" id="ARBA00022448"/>
    </source>
</evidence>
<dbReference type="Pfam" id="PF01554">
    <property type="entry name" value="MatE"/>
    <property type="match status" value="2"/>
</dbReference>
<feature type="transmembrane region" description="Helical" evidence="7">
    <location>
        <begin position="421"/>
        <end position="441"/>
    </location>
</feature>
<dbReference type="STRING" id="1034346.GCA_000313565_02956"/>
<feature type="transmembrane region" description="Helical" evidence="7">
    <location>
        <begin position="21"/>
        <end position="38"/>
    </location>
</feature>
<feature type="transmembrane region" description="Helical" evidence="7">
    <location>
        <begin position="172"/>
        <end position="193"/>
    </location>
</feature>
<evidence type="ECO:0000256" key="5">
    <source>
        <dbReference type="ARBA" id="ARBA00022989"/>
    </source>
</evidence>
<sequence length="450" mass="49652">MCSMERKNSGMMSEGVIWKQLLIFTIPLLIGNLFQQLYNTVDSVVVGNYVGPQALAAVGASNPIINLLVGFFMGLSTGAGVIVSQYYGAKNKEGLHDSVHTSIALAFCSGLILMAIGYLLSPWMLSATGTPADVLDSSILYLRIYFLGIVPVMLYNMCAGIQRAIGDSRRPLIYLFVSCGINIVLDLVFVIYFKMGVAGVAWATLIAQSASCLLGLFHLITVKDDYRIKLKEIRFEKHVLLRVVKIGLPSGLQQSIISFSNLLVQSQINSFGSFAMAGCSSYNKIDAFANLPIQSFNLAITTFVGQNMGAREYERVKKGIRICMSMTLCATILLSLGIFTQADRLLSIFSSESQVLYYGHYMMSILVPGYIFLAVSNILCGALRGAGDAITPMLILTFSYCVARQIWIFFAMPYFQNIAVVFWGYTLTWILAMVLCTVHYFKSGWMKKYA</sequence>
<dbReference type="InterPro" id="IPR002528">
    <property type="entry name" value="MATE_fam"/>
</dbReference>
<feature type="transmembrane region" description="Helical" evidence="7">
    <location>
        <begin position="360"/>
        <end position="382"/>
    </location>
</feature>
<keyword evidence="2" id="KW-0813">Transport</keyword>
<dbReference type="Proteomes" id="UP000247612">
    <property type="component" value="Unassembled WGS sequence"/>
</dbReference>
<keyword evidence="5 7" id="KW-1133">Transmembrane helix</keyword>
<feature type="transmembrane region" description="Helical" evidence="7">
    <location>
        <begin position="140"/>
        <end position="160"/>
    </location>
</feature>
<dbReference type="PANTHER" id="PTHR43549:SF3">
    <property type="entry name" value="MULTIDRUG RESISTANCE PROTEIN YPNP-RELATED"/>
    <property type="match status" value="1"/>
</dbReference>
<dbReference type="CDD" id="cd13138">
    <property type="entry name" value="MATE_yoeA_like"/>
    <property type="match status" value="1"/>
</dbReference>
<keyword evidence="4 7" id="KW-0812">Transmembrane</keyword>
<protein>
    <submittedName>
        <fullName evidence="8">Putative MATE family efflux protein</fullName>
    </submittedName>
</protein>
<dbReference type="AlphaFoldDB" id="A0A318KSC0"/>
<dbReference type="PANTHER" id="PTHR43549">
    <property type="entry name" value="MULTIDRUG RESISTANCE PROTEIN YPNP-RELATED"/>
    <property type="match status" value="1"/>
</dbReference>
<dbReference type="InterPro" id="IPR052031">
    <property type="entry name" value="Membrane_Transporter-Flippase"/>
</dbReference>
<proteinExistence type="predicted"/>
<dbReference type="GO" id="GO:0015297">
    <property type="term" value="F:antiporter activity"/>
    <property type="evidence" value="ECO:0007669"/>
    <property type="project" value="InterPro"/>
</dbReference>
<feature type="transmembrane region" description="Helical" evidence="7">
    <location>
        <begin position="199"/>
        <end position="221"/>
    </location>
</feature>
<organism evidence="8 9">
    <name type="scientific">Dielma fastidiosa</name>
    <dbReference type="NCBI Taxonomy" id="1034346"/>
    <lineage>
        <taxon>Bacteria</taxon>
        <taxon>Bacillati</taxon>
        <taxon>Bacillota</taxon>
        <taxon>Erysipelotrichia</taxon>
        <taxon>Erysipelotrichales</taxon>
        <taxon>Erysipelotrichaceae</taxon>
        <taxon>Dielma</taxon>
    </lineage>
</organism>
<feature type="transmembrane region" description="Helical" evidence="7">
    <location>
        <begin position="64"/>
        <end position="87"/>
    </location>
</feature>
<dbReference type="EMBL" id="QJKH01000007">
    <property type="protein sequence ID" value="PXX78556.1"/>
    <property type="molecule type" value="Genomic_DNA"/>
</dbReference>
<comment type="caution">
    <text evidence="8">The sequence shown here is derived from an EMBL/GenBank/DDBJ whole genome shotgun (WGS) entry which is preliminary data.</text>
</comment>
<evidence type="ECO:0000256" key="6">
    <source>
        <dbReference type="ARBA" id="ARBA00023136"/>
    </source>
</evidence>
<evidence type="ECO:0000256" key="1">
    <source>
        <dbReference type="ARBA" id="ARBA00004651"/>
    </source>
</evidence>
<evidence type="ECO:0000256" key="4">
    <source>
        <dbReference type="ARBA" id="ARBA00022692"/>
    </source>
</evidence>
<feature type="transmembrane region" description="Helical" evidence="7">
    <location>
        <begin position="394"/>
        <end position="415"/>
    </location>
</feature>
<keyword evidence="6 7" id="KW-0472">Membrane</keyword>
<dbReference type="PIRSF" id="PIRSF006603">
    <property type="entry name" value="DinF"/>
    <property type="match status" value="1"/>
</dbReference>
<evidence type="ECO:0000313" key="9">
    <source>
        <dbReference type="Proteomes" id="UP000247612"/>
    </source>
</evidence>
<comment type="subcellular location">
    <subcellularLocation>
        <location evidence="1">Cell membrane</location>
        <topology evidence="1">Multi-pass membrane protein</topology>
    </subcellularLocation>
</comment>
<keyword evidence="9" id="KW-1185">Reference proteome</keyword>
<feature type="transmembrane region" description="Helical" evidence="7">
    <location>
        <begin position="99"/>
        <end position="120"/>
    </location>
</feature>
<name>A0A318KSC0_9FIRM</name>
<dbReference type="InterPro" id="IPR048279">
    <property type="entry name" value="MdtK-like"/>
</dbReference>
<dbReference type="GO" id="GO:0042910">
    <property type="term" value="F:xenobiotic transmembrane transporter activity"/>
    <property type="evidence" value="ECO:0007669"/>
    <property type="project" value="InterPro"/>
</dbReference>
<dbReference type="GO" id="GO:0005886">
    <property type="term" value="C:plasma membrane"/>
    <property type="evidence" value="ECO:0007669"/>
    <property type="project" value="UniProtKB-SubCell"/>
</dbReference>
<feature type="transmembrane region" description="Helical" evidence="7">
    <location>
        <begin position="320"/>
        <end position="340"/>
    </location>
</feature>
<keyword evidence="3" id="KW-1003">Cell membrane</keyword>